<dbReference type="eggNOG" id="ENOG502QSCH">
    <property type="taxonomic scope" value="Eukaryota"/>
</dbReference>
<evidence type="ECO:0000313" key="6">
    <source>
        <dbReference type="Proteomes" id="UP000000599"/>
    </source>
</evidence>
<dbReference type="Proteomes" id="UP000000599">
    <property type="component" value="Chromosome G"/>
</dbReference>
<name>Q6BJL9_DEBHA</name>
<dbReference type="PANTHER" id="PTHR31001:SF88">
    <property type="entry name" value="TRANSCRIPTION FACTOR PDR3"/>
    <property type="match status" value="1"/>
</dbReference>
<dbReference type="PANTHER" id="PTHR31001">
    <property type="entry name" value="UNCHARACTERIZED TRANSCRIPTIONAL REGULATORY PROTEIN"/>
    <property type="match status" value="1"/>
</dbReference>
<dbReference type="InterPro" id="IPR050613">
    <property type="entry name" value="Sec_Metabolite_Reg"/>
</dbReference>
<comment type="subcellular location">
    <subcellularLocation>
        <location evidence="1">Nucleus</location>
    </subcellularLocation>
</comment>
<dbReference type="GO" id="GO:0000981">
    <property type="term" value="F:DNA-binding transcription factor activity, RNA polymerase II-specific"/>
    <property type="evidence" value="ECO:0007669"/>
    <property type="project" value="InterPro"/>
</dbReference>
<evidence type="ECO:0000313" key="5">
    <source>
        <dbReference type="EMBL" id="CAG90049.2"/>
    </source>
</evidence>
<feature type="compositionally biased region" description="Low complexity" evidence="3">
    <location>
        <begin position="856"/>
        <end position="870"/>
    </location>
</feature>
<gene>
    <name evidence="5" type="ordered locus">DEHA2G01430g</name>
</gene>
<feature type="compositionally biased region" description="Polar residues" evidence="3">
    <location>
        <begin position="184"/>
        <end position="205"/>
    </location>
</feature>
<dbReference type="GO" id="GO:0008270">
    <property type="term" value="F:zinc ion binding"/>
    <property type="evidence" value="ECO:0007669"/>
    <property type="project" value="InterPro"/>
</dbReference>
<evidence type="ECO:0000256" key="1">
    <source>
        <dbReference type="ARBA" id="ARBA00004123"/>
    </source>
</evidence>
<dbReference type="GO" id="GO:0005634">
    <property type="term" value="C:nucleus"/>
    <property type="evidence" value="ECO:0007669"/>
    <property type="project" value="UniProtKB-SubCell"/>
</dbReference>
<feature type="region of interest" description="Disordered" evidence="3">
    <location>
        <begin position="67"/>
        <end position="90"/>
    </location>
</feature>
<organism evidence="5 6">
    <name type="scientific">Debaryomyces hansenii (strain ATCC 36239 / CBS 767 / BCRC 21394 / JCM 1990 / NBRC 0083 / IGC 2968)</name>
    <name type="common">Yeast</name>
    <name type="synonym">Torulaspora hansenii</name>
    <dbReference type="NCBI Taxonomy" id="284592"/>
    <lineage>
        <taxon>Eukaryota</taxon>
        <taxon>Fungi</taxon>
        <taxon>Dikarya</taxon>
        <taxon>Ascomycota</taxon>
        <taxon>Saccharomycotina</taxon>
        <taxon>Pichiomycetes</taxon>
        <taxon>Debaryomycetaceae</taxon>
        <taxon>Debaryomyces</taxon>
    </lineage>
</organism>
<keyword evidence="6" id="KW-1185">Reference proteome</keyword>
<evidence type="ECO:0000256" key="3">
    <source>
        <dbReference type="SAM" id="MobiDB-lite"/>
    </source>
</evidence>
<dbReference type="Pfam" id="PF00172">
    <property type="entry name" value="Zn_clus"/>
    <property type="match status" value="1"/>
</dbReference>
<dbReference type="AlphaFoldDB" id="Q6BJL9"/>
<dbReference type="PROSITE" id="PS00463">
    <property type="entry name" value="ZN2_CY6_FUNGAL_1"/>
    <property type="match status" value="1"/>
</dbReference>
<protein>
    <submittedName>
        <fullName evidence="5">DEHA2G01430p</fullName>
    </submittedName>
</protein>
<accession>Q6BJL9</accession>
<feature type="compositionally biased region" description="Polar residues" evidence="3">
    <location>
        <begin position="837"/>
        <end position="855"/>
    </location>
</feature>
<evidence type="ECO:0000259" key="4">
    <source>
        <dbReference type="PROSITE" id="PS50048"/>
    </source>
</evidence>
<dbReference type="InParanoid" id="Q6BJL9"/>
<dbReference type="CDD" id="cd00067">
    <property type="entry name" value="GAL4"/>
    <property type="match status" value="1"/>
</dbReference>
<feature type="region of interest" description="Disordered" evidence="3">
    <location>
        <begin position="170"/>
        <end position="205"/>
    </location>
</feature>
<dbReference type="HOGENOM" id="CLU_322623_0_0_1"/>
<dbReference type="InterPro" id="IPR001138">
    <property type="entry name" value="Zn2Cys6_DnaBD"/>
</dbReference>
<dbReference type="RefSeq" id="XP_461602.2">
    <property type="nucleotide sequence ID" value="XM_461602.1"/>
</dbReference>
<sequence>MSEVFPLSCISCRRKKIKCNKVKPCNQCEKRQILCNFPSTFRNIRINEEELETSGYDASTEIKDESNLNLDLKGSRPPDLQSSRKPQETLKTEIPALADEHLKLKNKYQDLLTQFRMYCEANDCSDKLPESFEEKVTMPINRETTELGAKYYVPLSSSCIIKKMDVDSTNDEKMDANKNKKTDSPQQNPTSRDLGRSQSTSESNQDLIKKSLLKKPLPYLVGLDAIIGSRDLSNYDKLNFHIICNLVDFFFNYHPDYKTFISKQQIVDFLNNYDNIKNNEWENDDELLLLTMILLLSIQRVTSKDLVAIDLLDNDDSQVSQFEEIKLHLSDILHHNFEMIRHSLIIEAITTIQSYILCTEWHFIEQRYEESWSMMFHTCSISYSIGLHVMGKFGMMGKRDSKEKDEEIRRCRVWYALKNISGQISSILGRPSPISLHVDSPMLTASTPNYFWSEIEKDKMLVSLKVGLSEYLKLSNTMLIENLMKDISIDELLRLDSKFKKDIHLVKVLLNDKLYDSEGLFDDSETDLMDEDSNDDRTENQWFLVNKGTLLVDLITFYINRAKLFQPFILKFQDSNNSTTVIELLQESINQFLDYLIYFVNSFLNKFNLKYEEANFRYLKIKAFRKVLKSHYPFLHSFIYQGMLVIFTVLHYKNKDFIECEDDGKNTNYSEFLNKVGQDLNTLSKLEYNFAGIKCNHNKLWSSNITDLIHLDIAHIENIRKKQITKIQIDREKFQNEVNELQNQINLGCIPESELHSFNIHYPFWLTCPDNLPYHLASPSDEDKPSSRLRNLMPEMVALSSYPDYPRQPQPFRLSQVSSNILVDDFDTQGGAPFGDSWSNSSYPSKSTSCMSQLPQESLSSAQGQQQQQSTMPDSYDLDISQQ</sequence>
<dbReference type="GeneID" id="2904464"/>
<dbReference type="CDD" id="cd12148">
    <property type="entry name" value="fungal_TF_MHR"/>
    <property type="match status" value="1"/>
</dbReference>
<dbReference type="SMART" id="SM00066">
    <property type="entry name" value="GAL4"/>
    <property type="match status" value="1"/>
</dbReference>
<keyword evidence="2" id="KW-0539">Nucleus</keyword>
<dbReference type="STRING" id="284592.Q6BJL9"/>
<dbReference type="OrthoDB" id="435881at2759"/>
<evidence type="ECO:0000256" key="2">
    <source>
        <dbReference type="ARBA" id="ARBA00023242"/>
    </source>
</evidence>
<dbReference type="EMBL" id="CR382139">
    <property type="protein sequence ID" value="CAG90049.2"/>
    <property type="molecule type" value="Genomic_DNA"/>
</dbReference>
<dbReference type="VEuPathDB" id="FungiDB:DEHA2G01430g"/>
<dbReference type="Gene3D" id="4.10.240.10">
    <property type="entry name" value="Zn(2)-C6 fungal-type DNA-binding domain"/>
    <property type="match status" value="1"/>
</dbReference>
<dbReference type="KEGG" id="dha:DEHA2G01430g"/>
<feature type="compositionally biased region" description="Basic and acidic residues" evidence="3">
    <location>
        <begin position="170"/>
        <end position="183"/>
    </location>
</feature>
<dbReference type="PROSITE" id="PS50048">
    <property type="entry name" value="ZN2_CY6_FUNGAL_2"/>
    <property type="match status" value="1"/>
</dbReference>
<dbReference type="InterPro" id="IPR036864">
    <property type="entry name" value="Zn2-C6_fun-type_DNA-bd_sf"/>
</dbReference>
<reference evidence="5 6" key="1">
    <citation type="journal article" date="2004" name="Nature">
        <title>Genome evolution in yeasts.</title>
        <authorList>
            <consortium name="Genolevures"/>
            <person name="Dujon B."/>
            <person name="Sherman D."/>
            <person name="Fischer G."/>
            <person name="Durrens P."/>
            <person name="Casaregola S."/>
            <person name="Lafontaine I."/>
            <person name="de Montigny J."/>
            <person name="Marck C."/>
            <person name="Neuveglise C."/>
            <person name="Talla E."/>
            <person name="Goffard N."/>
            <person name="Frangeul L."/>
            <person name="Aigle M."/>
            <person name="Anthouard V."/>
            <person name="Babour A."/>
            <person name="Barbe V."/>
            <person name="Barnay S."/>
            <person name="Blanchin S."/>
            <person name="Beckerich J.M."/>
            <person name="Beyne E."/>
            <person name="Bleykasten C."/>
            <person name="Boisrame A."/>
            <person name="Boyer J."/>
            <person name="Cattolico L."/>
            <person name="Confanioleri F."/>
            <person name="de Daruvar A."/>
            <person name="Despons L."/>
            <person name="Fabre E."/>
            <person name="Fairhead C."/>
            <person name="Ferry-Dumazet H."/>
            <person name="Groppi A."/>
            <person name="Hantraye F."/>
            <person name="Hennequin C."/>
            <person name="Jauniaux N."/>
            <person name="Joyet P."/>
            <person name="Kachouri R."/>
            <person name="Kerrest A."/>
            <person name="Koszul R."/>
            <person name="Lemaire M."/>
            <person name="Lesur I."/>
            <person name="Ma L."/>
            <person name="Muller H."/>
            <person name="Nicaud J.M."/>
            <person name="Nikolski M."/>
            <person name="Oztas S."/>
            <person name="Ozier-Kalogeropoulos O."/>
            <person name="Pellenz S."/>
            <person name="Potier S."/>
            <person name="Richard G.F."/>
            <person name="Straub M.L."/>
            <person name="Suleau A."/>
            <person name="Swennene D."/>
            <person name="Tekaia F."/>
            <person name="Wesolowski-Louvel M."/>
            <person name="Westhof E."/>
            <person name="Wirth B."/>
            <person name="Zeniou-Meyer M."/>
            <person name="Zivanovic I."/>
            <person name="Bolotin-Fukuhara M."/>
            <person name="Thierry A."/>
            <person name="Bouchier C."/>
            <person name="Caudron B."/>
            <person name="Scarpelli C."/>
            <person name="Gaillardin C."/>
            <person name="Weissenbach J."/>
            <person name="Wincker P."/>
            <person name="Souciet J.L."/>
        </authorList>
    </citation>
    <scope>NUCLEOTIDE SEQUENCE [LARGE SCALE GENOMIC DNA]</scope>
    <source>
        <strain evidence="6">ATCC 36239 / CBS 767 / BCRC 21394 / JCM 1990 / NBRC 0083 / IGC 2968</strain>
    </source>
</reference>
<proteinExistence type="predicted"/>
<feature type="domain" description="Zn(2)-C6 fungal-type" evidence="4">
    <location>
        <begin position="8"/>
        <end position="37"/>
    </location>
</feature>
<dbReference type="SUPFAM" id="SSF57701">
    <property type="entry name" value="Zn2/Cys6 DNA-binding domain"/>
    <property type="match status" value="1"/>
</dbReference>
<feature type="region of interest" description="Disordered" evidence="3">
    <location>
        <begin position="833"/>
        <end position="883"/>
    </location>
</feature>
<dbReference type="OMA" id="CEANDCS"/>